<name>A0AAV8QN51_ENSVE</name>
<feature type="transmembrane region" description="Helical" evidence="1">
    <location>
        <begin position="61"/>
        <end position="82"/>
    </location>
</feature>
<keyword evidence="1" id="KW-0812">Transmembrane</keyword>
<dbReference type="EMBL" id="JAQQAF010000006">
    <property type="protein sequence ID" value="KAJ8476740.1"/>
    <property type="molecule type" value="Genomic_DNA"/>
</dbReference>
<keyword evidence="1" id="KW-0472">Membrane</keyword>
<keyword evidence="3" id="KW-1185">Reference proteome</keyword>
<sequence length="132" mass="14837">MLPWDPKYVFSKSDGQGYDYSSIYLTDPTQLILISMSIKILFNHLVISWTRMVSTNPSRQWALLGMATAMIAHMHSGVVFIFCTQCLGFHRQVTAPVRAALTCSPPTKLTCRMEAASQQVHFKSVARSEHSN</sequence>
<reference evidence="2 3" key="1">
    <citation type="submission" date="2022-12" db="EMBL/GenBank/DDBJ databases">
        <title>Chromosome-scale assembly of the Ensete ventricosum genome.</title>
        <authorList>
            <person name="Dussert Y."/>
            <person name="Stocks J."/>
            <person name="Wendawek A."/>
            <person name="Woldeyes F."/>
            <person name="Nichols R.A."/>
            <person name="Borrell J.S."/>
        </authorList>
    </citation>
    <scope>NUCLEOTIDE SEQUENCE [LARGE SCALE GENOMIC DNA]</scope>
    <source>
        <strain evidence="3">cv. Maze</strain>
        <tissue evidence="2">Seeds</tissue>
    </source>
</reference>
<evidence type="ECO:0000313" key="3">
    <source>
        <dbReference type="Proteomes" id="UP001222027"/>
    </source>
</evidence>
<evidence type="ECO:0000313" key="2">
    <source>
        <dbReference type="EMBL" id="KAJ8476740.1"/>
    </source>
</evidence>
<comment type="caution">
    <text evidence="2">The sequence shown here is derived from an EMBL/GenBank/DDBJ whole genome shotgun (WGS) entry which is preliminary data.</text>
</comment>
<keyword evidence="1" id="KW-1133">Transmembrane helix</keyword>
<dbReference type="AlphaFoldDB" id="A0AAV8QN51"/>
<accession>A0AAV8QN51</accession>
<protein>
    <submittedName>
        <fullName evidence="2">Uncharacterized protein</fullName>
    </submittedName>
</protein>
<proteinExistence type="predicted"/>
<gene>
    <name evidence="2" type="ORF">OPV22_020467</name>
</gene>
<dbReference type="Proteomes" id="UP001222027">
    <property type="component" value="Unassembled WGS sequence"/>
</dbReference>
<organism evidence="2 3">
    <name type="scientific">Ensete ventricosum</name>
    <name type="common">Abyssinian banana</name>
    <name type="synonym">Musa ensete</name>
    <dbReference type="NCBI Taxonomy" id="4639"/>
    <lineage>
        <taxon>Eukaryota</taxon>
        <taxon>Viridiplantae</taxon>
        <taxon>Streptophyta</taxon>
        <taxon>Embryophyta</taxon>
        <taxon>Tracheophyta</taxon>
        <taxon>Spermatophyta</taxon>
        <taxon>Magnoliopsida</taxon>
        <taxon>Liliopsida</taxon>
        <taxon>Zingiberales</taxon>
        <taxon>Musaceae</taxon>
        <taxon>Ensete</taxon>
    </lineage>
</organism>
<evidence type="ECO:0000256" key="1">
    <source>
        <dbReference type="SAM" id="Phobius"/>
    </source>
</evidence>